<name>A0A314YMD2_PRUYE</name>
<proteinExistence type="predicted"/>
<feature type="region of interest" description="Disordered" evidence="1">
    <location>
        <begin position="61"/>
        <end position="91"/>
    </location>
</feature>
<reference evidence="2 3" key="1">
    <citation type="submission" date="2018-02" db="EMBL/GenBank/DDBJ databases">
        <title>Draft genome of wild Prunus yedoensis var. nudiflora.</title>
        <authorList>
            <person name="Baek S."/>
            <person name="Kim J.-H."/>
            <person name="Choi K."/>
            <person name="Kim G.-B."/>
            <person name="Cho A."/>
            <person name="Jang H."/>
            <person name="Shin C.-H."/>
            <person name="Yu H.-J."/>
            <person name="Mun J.-H."/>
        </authorList>
    </citation>
    <scope>NUCLEOTIDE SEQUENCE [LARGE SCALE GENOMIC DNA]</scope>
    <source>
        <strain evidence="3">cv. Jeju island</strain>
        <tissue evidence="2">Leaf</tissue>
    </source>
</reference>
<evidence type="ECO:0000313" key="3">
    <source>
        <dbReference type="Proteomes" id="UP000250321"/>
    </source>
</evidence>
<organism evidence="2 3">
    <name type="scientific">Prunus yedoensis var. nudiflora</name>
    <dbReference type="NCBI Taxonomy" id="2094558"/>
    <lineage>
        <taxon>Eukaryota</taxon>
        <taxon>Viridiplantae</taxon>
        <taxon>Streptophyta</taxon>
        <taxon>Embryophyta</taxon>
        <taxon>Tracheophyta</taxon>
        <taxon>Spermatophyta</taxon>
        <taxon>Magnoliopsida</taxon>
        <taxon>eudicotyledons</taxon>
        <taxon>Gunneridae</taxon>
        <taxon>Pentapetalae</taxon>
        <taxon>rosids</taxon>
        <taxon>fabids</taxon>
        <taxon>Rosales</taxon>
        <taxon>Rosaceae</taxon>
        <taxon>Amygdaloideae</taxon>
        <taxon>Amygdaleae</taxon>
        <taxon>Prunus</taxon>
    </lineage>
</organism>
<keyword evidence="3" id="KW-1185">Reference proteome</keyword>
<evidence type="ECO:0000256" key="1">
    <source>
        <dbReference type="SAM" id="MobiDB-lite"/>
    </source>
</evidence>
<dbReference type="AlphaFoldDB" id="A0A314YMD2"/>
<feature type="compositionally biased region" description="Basic and acidic residues" evidence="1">
    <location>
        <begin position="61"/>
        <end position="75"/>
    </location>
</feature>
<comment type="caution">
    <text evidence="2">The sequence shown here is derived from an EMBL/GenBank/DDBJ whole genome shotgun (WGS) entry which is preliminary data.</text>
</comment>
<sequence length="91" mass="10317">MSKSATQAPKCPFCNGEMRIATSKTDRSRGRRFWKCNTSYGTLYYAGFLWDDEINNGHLMKENEPTRGAEEDEVKKPKRLQGANGEGVVRV</sequence>
<evidence type="ECO:0000313" key="2">
    <source>
        <dbReference type="EMBL" id="PQQ06221.1"/>
    </source>
</evidence>
<dbReference type="Proteomes" id="UP000250321">
    <property type="component" value="Unassembled WGS sequence"/>
</dbReference>
<dbReference type="EMBL" id="PJQY01000990">
    <property type="protein sequence ID" value="PQQ06221.1"/>
    <property type="molecule type" value="Genomic_DNA"/>
</dbReference>
<accession>A0A314YMD2</accession>
<gene>
    <name evidence="2" type="ORF">Pyn_02770</name>
</gene>
<evidence type="ECO:0008006" key="4">
    <source>
        <dbReference type="Google" id="ProtNLM"/>
    </source>
</evidence>
<protein>
    <recommendedName>
        <fullName evidence="4">Zinc finger GRF-type domain-containing protein</fullName>
    </recommendedName>
</protein>